<proteinExistence type="inferred from homology"/>
<name>A0ABU1G9W0_9GAMM</name>
<feature type="transmembrane region" description="Helical" evidence="6">
    <location>
        <begin position="183"/>
        <end position="205"/>
    </location>
</feature>
<dbReference type="Proteomes" id="UP001269267">
    <property type="component" value="Unassembled WGS sequence"/>
</dbReference>
<dbReference type="RefSeq" id="WP_230446504.1">
    <property type="nucleotide sequence ID" value="NZ_JARWAI010000002.1"/>
</dbReference>
<keyword evidence="6" id="KW-1003">Cell membrane</keyword>
<keyword evidence="4 6" id="KW-1133">Transmembrane helix</keyword>
<dbReference type="PANTHER" id="PTHR43483:SF3">
    <property type="entry name" value="MEMBRANE TRANSPORTER PROTEIN HI_0806-RELATED"/>
    <property type="match status" value="1"/>
</dbReference>
<keyword evidence="5 6" id="KW-0472">Membrane</keyword>
<evidence type="ECO:0000256" key="2">
    <source>
        <dbReference type="ARBA" id="ARBA00009142"/>
    </source>
</evidence>
<feature type="transmembrane region" description="Helical" evidence="6">
    <location>
        <begin position="145"/>
        <end position="171"/>
    </location>
</feature>
<dbReference type="Pfam" id="PF01925">
    <property type="entry name" value="TauE"/>
    <property type="match status" value="1"/>
</dbReference>
<dbReference type="InterPro" id="IPR002781">
    <property type="entry name" value="TM_pro_TauE-like"/>
</dbReference>
<dbReference type="PANTHER" id="PTHR43483">
    <property type="entry name" value="MEMBRANE TRANSPORTER PROTEIN HI_0806-RELATED"/>
    <property type="match status" value="1"/>
</dbReference>
<feature type="transmembrane region" description="Helical" evidence="6">
    <location>
        <begin position="217"/>
        <end position="236"/>
    </location>
</feature>
<evidence type="ECO:0000313" key="7">
    <source>
        <dbReference type="EMBL" id="MDR5873780.1"/>
    </source>
</evidence>
<gene>
    <name evidence="7" type="ORF">QC815_02490</name>
</gene>
<comment type="caution">
    <text evidence="7">The sequence shown here is derived from an EMBL/GenBank/DDBJ whole genome shotgun (WGS) entry which is preliminary data.</text>
</comment>
<feature type="transmembrane region" description="Helical" evidence="6">
    <location>
        <begin position="81"/>
        <end position="103"/>
    </location>
</feature>
<evidence type="ECO:0000256" key="3">
    <source>
        <dbReference type="ARBA" id="ARBA00022692"/>
    </source>
</evidence>
<evidence type="ECO:0000256" key="1">
    <source>
        <dbReference type="ARBA" id="ARBA00004141"/>
    </source>
</evidence>
<evidence type="ECO:0000313" key="8">
    <source>
        <dbReference type="Proteomes" id="UP001269267"/>
    </source>
</evidence>
<reference evidence="7 8" key="1">
    <citation type="submission" date="2023-04" db="EMBL/GenBank/DDBJ databases">
        <title>A long-awaited taxogenomic arrangement of the family Halomonadaceae.</title>
        <authorList>
            <person name="De La Haba R."/>
            <person name="Chuvochina M."/>
            <person name="Wittouck S."/>
            <person name="Arahal D.R."/>
            <person name="Sanchez-Porro C."/>
            <person name="Hugenholtz P."/>
            <person name="Ventosa A."/>
        </authorList>
    </citation>
    <scope>NUCLEOTIDE SEQUENCE [LARGE SCALE GENOMIC DNA]</scope>
    <source>
        <strain evidence="7 8">DSM 18042</strain>
    </source>
</reference>
<comment type="subcellular location">
    <subcellularLocation>
        <location evidence="6">Cell membrane</location>
        <topology evidence="6">Multi-pass membrane protein</topology>
    </subcellularLocation>
    <subcellularLocation>
        <location evidence="1">Membrane</location>
        <topology evidence="1">Multi-pass membrane protein</topology>
    </subcellularLocation>
</comment>
<feature type="transmembrane region" description="Helical" evidence="6">
    <location>
        <begin position="248"/>
        <end position="266"/>
    </location>
</feature>
<accession>A0ABU1G9W0</accession>
<organism evidence="7 8">
    <name type="scientific">Vreelandella gomseomensis</name>
    <dbReference type="NCBI Taxonomy" id="370766"/>
    <lineage>
        <taxon>Bacteria</taxon>
        <taxon>Pseudomonadati</taxon>
        <taxon>Pseudomonadota</taxon>
        <taxon>Gammaproteobacteria</taxon>
        <taxon>Oceanospirillales</taxon>
        <taxon>Halomonadaceae</taxon>
        <taxon>Vreelandella</taxon>
    </lineage>
</organism>
<dbReference type="EMBL" id="JARWAI010000002">
    <property type="protein sequence ID" value="MDR5873780.1"/>
    <property type="molecule type" value="Genomic_DNA"/>
</dbReference>
<keyword evidence="8" id="KW-1185">Reference proteome</keyword>
<feature type="transmembrane region" description="Helical" evidence="6">
    <location>
        <begin position="28"/>
        <end position="47"/>
    </location>
</feature>
<evidence type="ECO:0000256" key="5">
    <source>
        <dbReference type="ARBA" id="ARBA00023136"/>
    </source>
</evidence>
<evidence type="ECO:0000256" key="6">
    <source>
        <dbReference type="RuleBase" id="RU363041"/>
    </source>
</evidence>
<feature type="transmembrane region" description="Helical" evidence="6">
    <location>
        <begin position="54"/>
        <end position="75"/>
    </location>
</feature>
<feature type="transmembrane region" description="Helical" evidence="6">
    <location>
        <begin position="110"/>
        <end position="133"/>
    </location>
</feature>
<sequence>MSVLAMSVLGYLLLGVVAGTLAGLFGIGGGLLIVPALVVAFTFQGFAPEVVMHLAIGTSLATIVVTGASSALGHWQRGSIHLPWLMALLPGLMAGAIVGVLVAGQLSGPLLGTLFGLFVLAIAVKMAVGFGAVSRQVTPPPGYAMIIAGGVIGGVSALFGIGGATMAVPWLSRCGASLTRAVGTSAACGVPIALLGAATFIWMGWGHPQLPDWTTGYVMWPAFIAVVMTSVPFARVGVRLAHRLPSHVLRWAFAALLAVVGLKFLLS</sequence>
<comment type="similarity">
    <text evidence="2 6">Belongs to the 4-toluene sulfonate uptake permease (TSUP) (TC 2.A.102) family.</text>
</comment>
<protein>
    <recommendedName>
        <fullName evidence="6">Probable membrane transporter protein</fullName>
    </recommendedName>
</protein>
<keyword evidence="3 6" id="KW-0812">Transmembrane</keyword>
<evidence type="ECO:0000256" key="4">
    <source>
        <dbReference type="ARBA" id="ARBA00022989"/>
    </source>
</evidence>